<dbReference type="PROSITE" id="PS51751">
    <property type="entry name" value="EXPERA"/>
    <property type="match status" value="1"/>
</dbReference>
<name>A0A9N9TXT2_9HYPO</name>
<comment type="caution">
    <text evidence="8">The sequence shown here is derived from an EMBL/GenBank/DDBJ whole genome shotgun (WGS) entry which is preliminary data.</text>
</comment>
<evidence type="ECO:0000256" key="5">
    <source>
        <dbReference type="PROSITE-ProRule" id="PRU01087"/>
    </source>
</evidence>
<accession>A0A9N9TXT2</accession>
<evidence type="ECO:0000256" key="3">
    <source>
        <dbReference type="ARBA" id="ARBA00022989"/>
    </source>
</evidence>
<feature type="transmembrane region" description="Helical" evidence="6">
    <location>
        <begin position="103"/>
        <end position="126"/>
    </location>
</feature>
<feature type="transmembrane region" description="Helical" evidence="6">
    <location>
        <begin position="146"/>
        <end position="171"/>
    </location>
</feature>
<gene>
    <name evidence="8" type="ORF">CBYS24578_00011697</name>
</gene>
<keyword evidence="4 5" id="KW-0472">Membrane</keyword>
<feature type="domain" description="EXPERA" evidence="7">
    <location>
        <begin position="7"/>
        <end position="157"/>
    </location>
</feature>
<evidence type="ECO:0000256" key="6">
    <source>
        <dbReference type="SAM" id="Phobius"/>
    </source>
</evidence>
<keyword evidence="3 5" id="KW-1133">Transmembrane helix</keyword>
<dbReference type="GO" id="GO:0016020">
    <property type="term" value="C:membrane"/>
    <property type="evidence" value="ECO:0007669"/>
    <property type="project" value="UniProtKB-SubCell"/>
</dbReference>
<evidence type="ECO:0000313" key="9">
    <source>
        <dbReference type="Proteomes" id="UP000754883"/>
    </source>
</evidence>
<dbReference type="InterPro" id="IPR033118">
    <property type="entry name" value="EXPERA"/>
</dbReference>
<feature type="transmembrane region" description="Helical" evidence="6">
    <location>
        <begin position="70"/>
        <end position="91"/>
    </location>
</feature>
<evidence type="ECO:0000259" key="7">
    <source>
        <dbReference type="PROSITE" id="PS51751"/>
    </source>
</evidence>
<reference evidence="9" key="1">
    <citation type="submission" date="2019-06" db="EMBL/GenBank/DDBJ databases">
        <authorList>
            <person name="Broberg M."/>
        </authorList>
    </citation>
    <scope>NUCLEOTIDE SEQUENCE [LARGE SCALE GENOMIC DNA]</scope>
</reference>
<evidence type="ECO:0000256" key="4">
    <source>
        <dbReference type="ARBA" id="ARBA00023136"/>
    </source>
</evidence>
<evidence type="ECO:0000256" key="2">
    <source>
        <dbReference type="ARBA" id="ARBA00022692"/>
    </source>
</evidence>
<dbReference type="Pfam" id="PF05241">
    <property type="entry name" value="EBP"/>
    <property type="match status" value="1"/>
</dbReference>
<sequence>MAIARYLDKVYLFIVGTQLFGMLALDLVQFYPKALWESPSSPLHFLVSLKAAYTSYSGDPFFAEPAHEPWFQACILIEGLVQLPLCAYLAYKLASSVTTDPRTELSGIAFGCTTGFGAAVSCYHIAQLGAEVLDPVKKTSLLWGTYFPFTLILWGFSAVLMAVDMHFRILARISNLEKKVKSQ</sequence>
<organism evidence="8 9">
    <name type="scientific">Clonostachys byssicola</name>
    <dbReference type="NCBI Taxonomy" id="160290"/>
    <lineage>
        <taxon>Eukaryota</taxon>
        <taxon>Fungi</taxon>
        <taxon>Dikarya</taxon>
        <taxon>Ascomycota</taxon>
        <taxon>Pezizomycotina</taxon>
        <taxon>Sordariomycetes</taxon>
        <taxon>Hypocreomycetidae</taxon>
        <taxon>Hypocreales</taxon>
        <taxon>Bionectriaceae</taxon>
        <taxon>Clonostachys</taxon>
    </lineage>
</organism>
<dbReference type="Proteomes" id="UP000754883">
    <property type="component" value="Unassembled WGS sequence"/>
</dbReference>
<reference evidence="8 9" key="2">
    <citation type="submission" date="2021-10" db="EMBL/GenBank/DDBJ databases">
        <authorList>
            <person name="Piombo E."/>
        </authorList>
    </citation>
    <scope>NUCLEOTIDE SEQUENCE [LARGE SCALE GENOMIC DNA]</scope>
</reference>
<comment type="subcellular location">
    <subcellularLocation>
        <location evidence="1">Membrane</location>
        <topology evidence="1">Multi-pass membrane protein</topology>
    </subcellularLocation>
</comment>
<evidence type="ECO:0000313" key="8">
    <source>
        <dbReference type="EMBL" id="CAG9974090.1"/>
    </source>
</evidence>
<proteinExistence type="predicted"/>
<dbReference type="AlphaFoldDB" id="A0A9N9TXT2"/>
<dbReference type="EMBL" id="CABFNO020001247">
    <property type="protein sequence ID" value="CAG9974090.1"/>
    <property type="molecule type" value="Genomic_DNA"/>
</dbReference>
<keyword evidence="2 5" id="KW-0812">Transmembrane</keyword>
<keyword evidence="9" id="KW-1185">Reference proteome</keyword>
<protein>
    <recommendedName>
        <fullName evidence="7">EXPERA domain-containing protein</fullName>
    </recommendedName>
</protein>
<feature type="transmembrane region" description="Helical" evidence="6">
    <location>
        <begin position="12"/>
        <end position="31"/>
    </location>
</feature>
<evidence type="ECO:0000256" key="1">
    <source>
        <dbReference type="ARBA" id="ARBA00004141"/>
    </source>
</evidence>
<dbReference type="OrthoDB" id="433124at2759"/>